<evidence type="ECO:0000313" key="1">
    <source>
        <dbReference type="EMBL" id="PFX11822.1"/>
    </source>
</evidence>
<reference evidence="2" key="1">
    <citation type="journal article" date="2017" name="bioRxiv">
        <title>Comparative analysis of the genomes of Stylophora pistillata and Acropora digitifera provides evidence for extensive differences between species of corals.</title>
        <authorList>
            <person name="Voolstra C.R."/>
            <person name="Li Y."/>
            <person name="Liew Y.J."/>
            <person name="Baumgarten S."/>
            <person name="Zoccola D."/>
            <person name="Flot J.-F."/>
            <person name="Tambutte S."/>
            <person name="Allemand D."/>
            <person name="Aranda M."/>
        </authorList>
    </citation>
    <scope>NUCLEOTIDE SEQUENCE [LARGE SCALE GENOMIC DNA]</scope>
</reference>
<organism evidence="1 2">
    <name type="scientific">Stylophora pistillata</name>
    <name type="common">Smooth cauliflower coral</name>
    <dbReference type="NCBI Taxonomy" id="50429"/>
    <lineage>
        <taxon>Eukaryota</taxon>
        <taxon>Metazoa</taxon>
        <taxon>Cnidaria</taxon>
        <taxon>Anthozoa</taxon>
        <taxon>Hexacorallia</taxon>
        <taxon>Scleractinia</taxon>
        <taxon>Astrocoeniina</taxon>
        <taxon>Pocilloporidae</taxon>
        <taxon>Stylophora</taxon>
    </lineage>
</organism>
<dbReference type="EMBL" id="LSMT01001848">
    <property type="protein sequence ID" value="PFX11822.1"/>
    <property type="molecule type" value="Genomic_DNA"/>
</dbReference>
<comment type="caution">
    <text evidence="1">The sequence shown here is derived from an EMBL/GenBank/DDBJ whole genome shotgun (WGS) entry which is preliminary data.</text>
</comment>
<dbReference type="AlphaFoldDB" id="A0A2B4R6G3"/>
<proteinExistence type="predicted"/>
<protein>
    <submittedName>
        <fullName evidence="1">Uncharacterized protein</fullName>
    </submittedName>
</protein>
<evidence type="ECO:0000313" key="2">
    <source>
        <dbReference type="Proteomes" id="UP000225706"/>
    </source>
</evidence>
<dbReference type="OrthoDB" id="5963286at2759"/>
<dbReference type="Proteomes" id="UP000225706">
    <property type="component" value="Unassembled WGS sequence"/>
</dbReference>
<keyword evidence="2" id="KW-1185">Reference proteome</keyword>
<accession>A0A2B4R6G3</accession>
<sequence>MEVQEPTLQKAELAQRVVSYIKNSWEDDFVDAWHDMSSSQPHQDINTPYTPSDFPGSAEWLPLPDAKDSVPAFNMQNMKSYFIERKTKDNEANKDYKNISSKAFGLFRHGHIRRIELACDSDKVHFTCDCLPDMKKL</sequence>
<name>A0A2B4R6G3_STYPI</name>
<gene>
    <name evidence="1" type="ORF">AWC38_SpisGene24325</name>
</gene>